<dbReference type="EMBL" id="BKCJ010008063">
    <property type="protein sequence ID" value="GEU80360.1"/>
    <property type="molecule type" value="Genomic_DNA"/>
</dbReference>
<sequence length="275" mass="32598">MKGSPYGLNVKWVNMNRIKDESIWIIDCDKNASHGWKQILNPRDKMRKHIVEIIRNAGYDSKMKLKDMIGEGKWQWPKEWNSAYQNIFSIPVPGLNEGKKDRYMWYTKDDKCVNFLTNRAWKDWREDNAKVDWHKYIWFSNCTPKNSFIIWIAVLGRLTTQERLQKWYHEKQLVKVGVPGLVMPQSLYFLDIHVKGSYIPLDDALAILFKPLWMWVEWFEFGLLKEMYSRAYGKGAFKGEFDNSCDTLSLAVVLVSWYKLFGYLILSEKGQSIRD</sequence>
<reference evidence="2" key="1">
    <citation type="journal article" date="2019" name="Sci. Rep.">
        <title>Draft genome of Tanacetum cinerariifolium, the natural source of mosquito coil.</title>
        <authorList>
            <person name="Yamashiro T."/>
            <person name="Shiraishi A."/>
            <person name="Satake H."/>
            <person name="Nakayama K."/>
        </authorList>
    </citation>
    <scope>NUCLEOTIDE SEQUENCE</scope>
</reference>
<accession>A0A6L2N2G9</accession>
<evidence type="ECO:0000259" key="1">
    <source>
        <dbReference type="Pfam" id="PF13966"/>
    </source>
</evidence>
<proteinExistence type="predicted"/>
<dbReference type="InterPro" id="IPR026960">
    <property type="entry name" value="RVT-Znf"/>
</dbReference>
<organism evidence="2">
    <name type="scientific">Tanacetum cinerariifolium</name>
    <name type="common">Dalmatian daisy</name>
    <name type="synonym">Chrysanthemum cinerariifolium</name>
    <dbReference type="NCBI Taxonomy" id="118510"/>
    <lineage>
        <taxon>Eukaryota</taxon>
        <taxon>Viridiplantae</taxon>
        <taxon>Streptophyta</taxon>
        <taxon>Embryophyta</taxon>
        <taxon>Tracheophyta</taxon>
        <taxon>Spermatophyta</taxon>
        <taxon>Magnoliopsida</taxon>
        <taxon>eudicotyledons</taxon>
        <taxon>Gunneridae</taxon>
        <taxon>Pentapetalae</taxon>
        <taxon>asterids</taxon>
        <taxon>campanulids</taxon>
        <taxon>Asterales</taxon>
        <taxon>Asteraceae</taxon>
        <taxon>Asteroideae</taxon>
        <taxon>Anthemideae</taxon>
        <taxon>Anthemidinae</taxon>
        <taxon>Tanacetum</taxon>
    </lineage>
</organism>
<feature type="domain" description="Reverse transcriptase zinc-binding" evidence="1">
    <location>
        <begin position="115"/>
        <end position="170"/>
    </location>
</feature>
<dbReference type="Pfam" id="PF13966">
    <property type="entry name" value="zf-RVT"/>
    <property type="match status" value="1"/>
</dbReference>
<dbReference type="AlphaFoldDB" id="A0A6L2N2G9"/>
<name>A0A6L2N2G9_TANCI</name>
<protein>
    <recommendedName>
        <fullName evidence="1">Reverse transcriptase zinc-binding domain-containing protein</fullName>
    </recommendedName>
</protein>
<evidence type="ECO:0000313" key="2">
    <source>
        <dbReference type="EMBL" id="GEU80360.1"/>
    </source>
</evidence>
<comment type="caution">
    <text evidence="2">The sequence shown here is derived from an EMBL/GenBank/DDBJ whole genome shotgun (WGS) entry which is preliminary data.</text>
</comment>
<gene>
    <name evidence="2" type="ORF">Tci_052338</name>
</gene>